<dbReference type="GO" id="GO:0016757">
    <property type="term" value="F:glycosyltransferase activity"/>
    <property type="evidence" value="ECO:0007669"/>
    <property type="project" value="InterPro"/>
</dbReference>
<evidence type="ECO:0000313" key="4">
    <source>
        <dbReference type="Proteomes" id="UP000028013"/>
    </source>
</evidence>
<dbReference type="Pfam" id="PF00534">
    <property type="entry name" value="Glycos_transf_1"/>
    <property type="match status" value="1"/>
</dbReference>
<proteinExistence type="predicted"/>
<keyword evidence="1 3" id="KW-0808">Transferase</keyword>
<dbReference type="RefSeq" id="WP_035448647.1">
    <property type="nucleotide sequence ID" value="NZ_JNHN01000179.1"/>
</dbReference>
<name>A0A078RWS5_BACUN</name>
<protein>
    <submittedName>
        <fullName evidence="3">Glycosyl transferases group 1 family protein</fullName>
    </submittedName>
</protein>
<dbReference type="AlphaFoldDB" id="A0A078RWS5"/>
<evidence type="ECO:0000259" key="2">
    <source>
        <dbReference type="Pfam" id="PF00534"/>
    </source>
</evidence>
<dbReference type="EMBL" id="JNHN01000179">
    <property type="protein sequence ID" value="KDS48874.1"/>
    <property type="molecule type" value="Genomic_DNA"/>
</dbReference>
<organism evidence="3 4">
    <name type="scientific">Bacteroides uniformis str. 3978 T3 ii</name>
    <dbReference type="NCBI Taxonomy" id="1339349"/>
    <lineage>
        <taxon>Bacteria</taxon>
        <taxon>Pseudomonadati</taxon>
        <taxon>Bacteroidota</taxon>
        <taxon>Bacteroidia</taxon>
        <taxon>Bacteroidales</taxon>
        <taxon>Bacteroidaceae</taxon>
        <taxon>Bacteroides</taxon>
    </lineage>
</organism>
<dbReference type="PANTHER" id="PTHR46401">
    <property type="entry name" value="GLYCOSYLTRANSFERASE WBBK-RELATED"/>
    <property type="match status" value="1"/>
</dbReference>
<dbReference type="InterPro" id="IPR001296">
    <property type="entry name" value="Glyco_trans_1"/>
</dbReference>
<dbReference type="PATRIC" id="fig|1339349.3.peg.3675"/>
<dbReference type="GO" id="GO:0009103">
    <property type="term" value="P:lipopolysaccharide biosynthetic process"/>
    <property type="evidence" value="ECO:0007669"/>
    <property type="project" value="TreeGrafter"/>
</dbReference>
<dbReference type="SUPFAM" id="SSF53756">
    <property type="entry name" value="UDP-Glycosyltransferase/glycogen phosphorylase"/>
    <property type="match status" value="1"/>
</dbReference>
<sequence length="423" mass="48735">MNKIVIVNHVFTKEYIRKRWLLFAKEHKDIDLTLISPKNWQYGGVGAMTTGGNDLSYCPKIDDNNYHVLPVEYSIDRTGSWQSTEMLYEIEKIKPQLVYHVGTHLQSSLFPVLKLSKILPNTKFVTFSMRGPNWDIFYNWEKHPIKSMLKFFYHFNHLRCLNNYSDAIICHYPDAIKSFKKEGYKGPIYMCTQVGVDTDVYKPNGDFRTEIRKKYGLGDSFVFGSATRFTAAKGLDDIIEALPKEGDWKYLMIGGGLESDENRLLQHLKARKIENKVIMTGHISQQEMPKYWNAMDCALHTPRTADWIETFSVALVQAMATGLPVIGSDSGSVPYQLGPDALIVKERDTVALKDKILWVLNNQEEAKNIGFKMKWRAEHCFSTRHLNDCIYDIFMDIINDTFDPNKIDQAQYKVPVENLSISK</sequence>
<accession>A0A078RWS5</accession>
<evidence type="ECO:0000313" key="3">
    <source>
        <dbReference type="EMBL" id="KDS48874.1"/>
    </source>
</evidence>
<dbReference type="Gene3D" id="3.40.50.2000">
    <property type="entry name" value="Glycogen Phosphorylase B"/>
    <property type="match status" value="2"/>
</dbReference>
<evidence type="ECO:0000256" key="1">
    <source>
        <dbReference type="ARBA" id="ARBA00022679"/>
    </source>
</evidence>
<comment type="caution">
    <text evidence="3">The sequence shown here is derived from an EMBL/GenBank/DDBJ whole genome shotgun (WGS) entry which is preliminary data.</text>
</comment>
<reference evidence="3 4" key="1">
    <citation type="submission" date="2014-04" db="EMBL/GenBank/DDBJ databases">
        <authorList>
            <person name="Sears C."/>
            <person name="Carroll K."/>
            <person name="Sack B.R."/>
            <person name="Qadri F."/>
            <person name="Myers L.L."/>
            <person name="Chung G.-T."/>
            <person name="Escheverria P."/>
            <person name="Fraser C.M."/>
            <person name="Sadzewicz L."/>
            <person name="Shefchek K.A."/>
            <person name="Tallon L."/>
            <person name="Das S.P."/>
            <person name="Daugherty S."/>
            <person name="Mongodin E.F."/>
        </authorList>
    </citation>
    <scope>NUCLEOTIDE SEQUENCE [LARGE SCALE GENOMIC DNA]</scope>
    <source>
        <strain evidence="3 4">3978 T3 ii</strain>
    </source>
</reference>
<feature type="domain" description="Glycosyl transferase family 1" evidence="2">
    <location>
        <begin position="208"/>
        <end position="370"/>
    </location>
</feature>
<dbReference type="PANTHER" id="PTHR46401:SF2">
    <property type="entry name" value="GLYCOSYLTRANSFERASE WBBK-RELATED"/>
    <property type="match status" value="1"/>
</dbReference>
<dbReference type="Proteomes" id="UP000028013">
    <property type="component" value="Unassembled WGS sequence"/>
</dbReference>
<gene>
    <name evidence="3" type="ORF">M094_2565</name>
</gene>